<comment type="caution">
    <text evidence="6">The sequence shown here is derived from an EMBL/GenBank/DDBJ whole genome shotgun (WGS) entry which is preliminary data.</text>
</comment>
<dbReference type="PANTHER" id="PTHR30329">
    <property type="entry name" value="STATOR ELEMENT OF FLAGELLAR MOTOR COMPLEX"/>
    <property type="match status" value="1"/>
</dbReference>
<dbReference type="InterPro" id="IPR006665">
    <property type="entry name" value="OmpA-like"/>
</dbReference>
<gene>
    <name evidence="6" type="ORF">D2V07_16790</name>
</gene>
<dbReference type="InterPro" id="IPR036737">
    <property type="entry name" value="OmpA-like_sf"/>
</dbReference>
<dbReference type="InterPro" id="IPR006664">
    <property type="entry name" value="OMP_bac"/>
</dbReference>
<dbReference type="RefSeq" id="WP_119588068.1">
    <property type="nucleotide sequence ID" value="NZ_CAWODQ010000003.1"/>
</dbReference>
<evidence type="ECO:0000313" key="7">
    <source>
        <dbReference type="Proteomes" id="UP000286576"/>
    </source>
</evidence>
<keyword evidence="3" id="KW-0998">Cell outer membrane</keyword>
<evidence type="ECO:0000256" key="3">
    <source>
        <dbReference type="ARBA" id="ARBA00023237"/>
    </source>
</evidence>
<accession>A0A418NNM2</accession>
<evidence type="ECO:0000256" key="1">
    <source>
        <dbReference type="ARBA" id="ARBA00004442"/>
    </source>
</evidence>
<dbReference type="PANTHER" id="PTHR30329:SF21">
    <property type="entry name" value="LIPOPROTEIN YIAD-RELATED"/>
    <property type="match status" value="1"/>
</dbReference>
<evidence type="ECO:0000313" key="6">
    <source>
        <dbReference type="EMBL" id="RIV83117.1"/>
    </source>
</evidence>
<dbReference type="PRINTS" id="PR01021">
    <property type="entry name" value="OMPADOMAIN"/>
</dbReference>
<comment type="subcellular location">
    <subcellularLocation>
        <location evidence="1">Cell outer membrane</location>
    </subcellularLocation>
</comment>
<evidence type="ECO:0000256" key="4">
    <source>
        <dbReference type="PROSITE-ProRule" id="PRU00473"/>
    </source>
</evidence>
<dbReference type="Pfam" id="PF00691">
    <property type="entry name" value="OmpA"/>
    <property type="match status" value="1"/>
</dbReference>
<feature type="domain" description="OmpA-like" evidence="5">
    <location>
        <begin position="118"/>
        <end position="233"/>
    </location>
</feature>
<protein>
    <submittedName>
        <fullName evidence="6">OmpA family protein</fullName>
    </submittedName>
</protein>
<keyword evidence="7" id="KW-1185">Reference proteome</keyword>
<keyword evidence="2 4" id="KW-0472">Membrane</keyword>
<dbReference type="Proteomes" id="UP000286576">
    <property type="component" value="Unassembled WGS sequence"/>
</dbReference>
<dbReference type="SUPFAM" id="SSF103088">
    <property type="entry name" value="OmpA-like"/>
    <property type="match status" value="1"/>
</dbReference>
<name>A0A418NNM2_9SPHN</name>
<dbReference type="EMBL" id="QXFL01000011">
    <property type="protein sequence ID" value="RIV83117.1"/>
    <property type="molecule type" value="Genomic_DNA"/>
</dbReference>
<evidence type="ECO:0000256" key="2">
    <source>
        <dbReference type="ARBA" id="ARBA00023136"/>
    </source>
</evidence>
<proteinExistence type="predicted"/>
<dbReference type="GO" id="GO:0009279">
    <property type="term" value="C:cell outer membrane"/>
    <property type="evidence" value="ECO:0007669"/>
    <property type="project" value="UniProtKB-SubCell"/>
</dbReference>
<reference evidence="6 7" key="1">
    <citation type="submission" date="2018-08" db="EMBL/GenBank/DDBJ databases">
        <title>Erythrobacter zhengii sp.nov., a bacterium isolated from deep-sea sediment.</title>
        <authorList>
            <person name="Fang C."/>
            <person name="Wu Y.-H."/>
            <person name="Sun C."/>
            <person name="Wang H."/>
            <person name="Cheng H."/>
            <person name="Meng F.-X."/>
            <person name="Wang C.-S."/>
            <person name="Xu X.-W."/>
        </authorList>
    </citation>
    <scope>NUCLEOTIDE SEQUENCE [LARGE SCALE GENOMIC DNA]</scope>
    <source>
        <strain evidence="6 7">V18</strain>
    </source>
</reference>
<dbReference type="CDD" id="cd07185">
    <property type="entry name" value="OmpA_C-like"/>
    <property type="match status" value="1"/>
</dbReference>
<evidence type="ECO:0000259" key="5">
    <source>
        <dbReference type="PROSITE" id="PS51123"/>
    </source>
</evidence>
<dbReference type="AlphaFoldDB" id="A0A418NNM2"/>
<dbReference type="OrthoDB" id="9814546at2"/>
<organism evidence="6 7">
    <name type="scientific">Aurantiacibacter zhengii</name>
    <dbReference type="NCBI Taxonomy" id="2307003"/>
    <lineage>
        <taxon>Bacteria</taxon>
        <taxon>Pseudomonadati</taxon>
        <taxon>Pseudomonadota</taxon>
        <taxon>Alphaproteobacteria</taxon>
        <taxon>Sphingomonadales</taxon>
        <taxon>Erythrobacteraceae</taxon>
        <taxon>Aurantiacibacter</taxon>
    </lineage>
</organism>
<dbReference type="Gene3D" id="3.30.1330.60">
    <property type="entry name" value="OmpA-like domain"/>
    <property type="match status" value="1"/>
</dbReference>
<sequence length="246" mass="25657">MEFLRKPYTAIIAGLLVCVILAVVVGSANAPGIVAKISAPASAAIEEAGGGEQVTAHFETPNGFPSRHVVLTGAETLDESTRNRIAHSVAALPGVGGISWSDGDMMVEQHYSPLHCQEDVQALLRARTIRFEEGSAQIDVASRSLIDEVASALRPCIGAVIEVSGHTDRSGPEDVNVSLSTERADAVKQALVHSGIPADALLVSGEGSAHPVEGLEPTDPANRRIEFAVVSTQPLLPTPVDTPGPR</sequence>
<dbReference type="PROSITE" id="PS51123">
    <property type="entry name" value="OMPA_2"/>
    <property type="match status" value="1"/>
</dbReference>
<dbReference type="InterPro" id="IPR050330">
    <property type="entry name" value="Bact_OuterMem_StrucFunc"/>
</dbReference>